<feature type="binding site" evidence="5">
    <location>
        <position position="227"/>
    </location>
    <ligand>
        <name>FAD</name>
        <dbReference type="ChEBI" id="CHEBI:57692"/>
    </ligand>
</feature>
<feature type="domain" description="HpaB/PvcC/4-BUDH C-terminal" evidence="6">
    <location>
        <begin position="318"/>
        <end position="511"/>
    </location>
</feature>
<dbReference type="InterPro" id="IPR024674">
    <property type="entry name" value="HpaB/PvcC/4-BUDH_N"/>
</dbReference>
<evidence type="ECO:0000259" key="7">
    <source>
        <dbReference type="Pfam" id="PF11794"/>
    </source>
</evidence>
<feature type="binding site" evidence="5">
    <location>
        <begin position="186"/>
        <end position="188"/>
    </location>
    <ligand>
        <name>FAD</name>
        <dbReference type="ChEBI" id="CHEBI:57692"/>
    </ligand>
</feature>
<sequence length="555" mass="62867">MFVVYFLYGVHTYKTYRDVSNFILLEQEFEGGIGLSRARNKKRPLTGEEYLESLKDGREIWIHGEKVDDVTTHPAFRNSARSIARLYDALHDEETKGILTQETDTGNGGFTQRYFRYATSSDDLIKDRDAIAEWAKLTYGQMGRSPDYKAAFLATLGADPDYYAPYEDNARFWYKEAQEKNWFFNHAIINPPVDRNKPTEAVDDIFVRAVGETDEGVIVSGAKMVATGSALTNYNFVAHYGAAPITSEEMALVFVAPMDTPGVKLVSRQSYEMSAAVMGSPFDYPLSSRFDENDAVLVFEEAVIPWENILIYKDIEKANSFFPESGFLNRFTFHGVTRLAVKLDFVSGLLMKAVKTNGTDQFRGVQANVGEVLAWKNMFWSLSDSMAMNPHPGKNGVMLPNLNYGLAYRVFMAEGWPRVKEIIENVVAGNLIVQPSSALDFKNPELRGTIDKLYRGSNDIESLEKIKLIKLLWDVVGSEYGGRHELYERNYSGNHENIRLENVITEEMSGQAEANIQFAEACMADYDLDGWVNDTWINNDDVSFFQIFNKEKTIK</sequence>
<dbReference type="Pfam" id="PF03241">
    <property type="entry name" value="HpaB"/>
    <property type="match status" value="1"/>
</dbReference>
<dbReference type="Gene3D" id="1.10.3140.10">
    <property type="entry name" value="4-hydroxybutyryl-coa dehydratase, domain 1"/>
    <property type="match status" value="1"/>
</dbReference>
<dbReference type="PANTHER" id="PTHR36117">
    <property type="entry name" value="4-HYDROXYPHENYLACETATE 3-MONOOXYGENASE-RELATED"/>
    <property type="match status" value="1"/>
</dbReference>
<keyword evidence="3" id="KW-0560">Oxidoreductase</keyword>
<comment type="caution">
    <text evidence="8">The sequence shown here is derived from an EMBL/GenBank/DDBJ whole genome shotgun (WGS) entry which is preliminary data.</text>
</comment>
<evidence type="ECO:0000256" key="1">
    <source>
        <dbReference type="ARBA" id="ARBA00022630"/>
    </source>
</evidence>
<dbReference type="GO" id="GO:0016705">
    <property type="term" value="F:oxidoreductase activity, acting on paired donors, with incorporation or reduction of molecular oxygen"/>
    <property type="evidence" value="ECO:0007669"/>
    <property type="project" value="UniProtKB-ARBA"/>
</dbReference>
<dbReference type="GO" id="GO:0016627">
    <property type="term" value="F:oxidoreductase activity, acting on the CH-CH group of donors"/>
    <property type="evidence" value="ECO:0007669"/>
    <property type="project" value="InterPro"/>
</dbReference>
<accession>A0A2I0QU25</accession>
<comment type="similarity">
    <text evidence="4">Belongs to the FADH(2)-utilizing monooxygenase family.</text>
</comment>
<dbReference type="SUPFAM" id="SSF56645">
    <property type="entry name" value="Acyl-CoA dehydrogenase NM domain-like"/>
    <property type="match status" value="1"/>
</dbReference>
<dbReference type="SUPFAM" id="SSF47203">
    <property type="entry name" value="Acyl-CoA dehydrogenase C-terminal domain-like"/>
    <property type="match status" value="1"/>
</dbReference>
<dbReference type="Proteomes" id="UP000243524">
    <property type="component" value="Unassembled WGS sequence"/>
</dbReference>
<dbReference type="InterPro" id="IPR024719">
    <property type="entry name" value="HpaB/PvcC/4-BUDH_C"/>
</dbReference>
<dbReference type="PIRSF" id="PIRSF500125">
    <property type="entry name" value="4_HPA_large"/>
    <property type="match status" value="1"/>
</dbReference>
<dbReference type="InterPro" id="IPR036250">
    <property type="entry name" value="AcylCo_DH-like_C"/>
</dbReference>
<proteinExistence type="inferred from homology"/>
<dbReference type="InterPro" id="IPR024677">
    <property type="entry name" value="HpaB/PvcC"/>
</dbReference>
<evidence type="ECO:0000256" key="5">
    <source>
        <dbReference type="PIRSR" id="PIRSR000331-2"/>
    </source>
</evidence>
<reference evidence="8 9" key="1">
    <citation type="submission" date="2017-06" db="EMBL/GenBank/DDBJ databases">
        <title>the draft geome sequence of Illustriluteabacillus marina B3227.</title>
        <authorList>
            <person name="He R.-H."/>
            <person name="Du Z.-J."/>
        </authorList>
    </citation>
    <scope>NUCLEOTIDE SEQUENCE [LARGE SCALE GENOMIC DNA]</scope>
    <source>
        <strain evidence="8 9">B3227</strain>
    </source>
</reference>
<evidence type="ECO:0000259" key="6">
    <source>
        <dbReference type="Pfam" id="PF03241"/>
    </source>
</evidence>
<evidence type="ECO:0000313" key="8">
    <source>
        <dbReference type="EMBL" id="PKR77852.1"/>
    </source>
</evidence>
<dbReference type="Gene3D" id="2.40.110.10">
    <property type="entry name" value="Butyryl-CoA Dehydrogenase, subunit A, domain 2"/>
    <property type="match status" value="1"/>
</dbReference>
<organism evidence="8 9">
    <name type="scientific">Halalkalibacillus sediminis</name>
    <dbReference type="NCBI Taxonomy" id="2018042"/>
    <lineage>
        <taxon>Bacteria</taxon>
        <taxon>Bacillati</taxon>
        <taxon>Bacillota</taxon>
        <taxon>Bacilli</taxon>
        <taxon>Bacillales</taxon>
        <taxon>Bacillaceae</taxon>
        <taxon>Halalkalibacillus</taxon>
    </lineage>
</organism>
<protein>
    <submittedName>
        <fullName evidence="8">Pyoverdin chromophore biosynthetic protein pvcC</fullName>
    </submittedName>
</protein>
<dbReference type="PIRSF" id="PIRSF000331">
    <property type="entry name" value="HpaA_HpaB"/>
    <property type="match status" value="1"/>
</dbReference>
<dbReference type="InterPro" id="IPR004925">
    <property type="entry name" value="HpaB/PvcC/4-BUDH"/>
</dbReference>
<dbReference type="EMBL" id="PJNH01000002">
    <property type="protein sequence ID" value="PKR77852.1"/>
    <property type="molecule type" value="Genomic_DNA"/>
</dbReference>
<evidence type="ECO:0000256" key="3">
    <source>
        <dbReference type="ARBA" id="ARBA00023002"/>
    </source>
</evidence>
<dbReference type="FunFam" id="1.10.3140.10:FF:000001">
    <property type="entry name" value="4-hydroxyphenylacetate 3-monooxygenase oxygenase component"/>
    <property type="match status" value="1"/>
</dbReference>
<evidence type="ECO:0000313" key="9">
    <source>
        <dbReference type="Proteomes" id="UP000243524"/>
    </source>
</evidence>
<gene>
    <name evidence="8" type="ORF">CEY16_07945</name>
</gene>
<evidence type="ECO:0000256" key="2">
    <source>
        <dbReference type="ARBA" id="ARBA00022827"/>
    </source>
</evidence>
<dbReference type="GO" id="GO:0004497">
    <property type="term" value="F:monooxygenase activity"/>
    <property type="evidence" value="ECO:0007669"/>
    <property type="project" value="UniProtKB-ARBA"/>
</dbReference>
<dbReference type="OrthoDB" id="9785230at2"/>
<feature type="domain" description="HpaB/PvcC/4-BUDH N-terminal" evidence="7">
    <location>
        <begin position="46"/>
        <end position="310"/>
    </location>
</feature>
<dbReference type="Pfam" id="PF11794">
    <property type="entry name" value="HpaB_N"/>
    <property type="match status" value="1"/>
</dbReference>
<dbReference type="RefSeq" id="WP_101331460.1">
    <property type="nucleotide sequence ID" value="NZ_PJNH01000002.1"/>
</dbReference>
<name>A0A2I0QU25_9BACI</name>
<dbReference type="FunFam" id="2.40.110.10:FF:000026">
    <property type="entry name" value="4-hydroxyphenylacetate 3-monooxygenase oxygenase component"/>
    <property type="match status" value="1"/>
</dbReference>
<dbReference type="InterPro" id="IPR009100">
    <property type="entry name" value="AcylCoA_DH/oxidase_NM_dom_sf"/>
</dbReference>
<keyword evidence="1" id="KW-0285">Flavoprotein</keyword>
<dbReference type="AlphaFoldDB" id="A0A2I0QU25"/>
<dbReference type="InterPro" id="IPR046373">
    <property type="entry name" value="Acyl-CoA_Oxase/DH_mid-dom_sf"/>
</dbReference>
<keyword evidence="2 5" id="KW-0274">FAD</keyword>
<dbReference type="PANTHER" id="PTHR36117:SF3">
    <property type="entry name" value="4-HYDROXYPHENYLACETATE 3-MONOOXYGENASE-RELATED"/>
    <property type="match status" value="1"/>
</dbReference>
<dbReference type="Gene3D" id="1.20.140.10">
    <property type="entry name" value="Butyryl-CoA Dehydrogenase, subunit A, domain 3"/>
    <property type="match status" value="1"/>
</dbReference>
<keyword evidence="9" id="KW-1185">Reference proteome</keyword>
<evidence type="ECO:0000256" key="4">
    <source>
        <dbReference type="ARBA" id="ARBA00061227"/>
    </source>
</evidence>